<dbReference type="GO" id="GO:0046933">
    <property type="term" value="F:proton-transporting ATP synthase activity, rotational mechanism"/>
    <property type="evidence" value="ECO:0007669"/>
    <property type="project" value="InterPro"/>
</dbReference>
<evidence type="ECO:0000256" key="3">
    <source>
        <dbReference type="ARBA" id="ARBA00005712"/>
    </source>
</evidence>
<evidence type="ECO:0000256" key="4">
    <source>
        <dbReference type="ARBA" id="ARBA00022448"/>
    </source>
</evidence>
<evidence type="ECO:0000256" key="2">
    <source>
        <dbReference type="ARBA" id="ARBA00004184"/>
    </source>
</evidence>
<sequence length="91" mass="9970">MHLEIVSPEQIILSDEVKSVSVPGISGEFQILDNHAPVVSVLKKGSIKLDSSVTLPKGSKDQFYKEDSKLYFDISGGVIELKDNKVVILID</sequence>
<dbReference type="InterPro" id="IPR020546">
    <property type="entry name" value="ATP_synth_F1_dsu/esu_N"/>
</dbReference>
<keyword evidence="5" id="KW-0406">Ion transport</keyword>
<comment type="caution">
    <text evidence="9">The sequence shown here is derived from an EMBL/GenBank/DDBJ whole genome shotgun (WGS) entry which is preliminary data.</text>
</comment>
<evidence type="ECO:0000313" key="10">
    <source>
        <dbReference type="Proteomes" id="UP000478505"/>
    </source>
</evidence>
<dbReference type="InterPro" id="IPR001469">
    <property type="entry name" value="ATP_synth_F1_dsu/esu"/>
</dbReference>
<dbReference type="Gene3D" id="2.60.15.10">
    <property type="entry name" value="F0F1 ATP synthase delta/epsilon subunit, N-terminal"/>
    <property type="match status" value="1"/>
</dbReference>
<dbReference type="Pfam" id="PF02823">
    <property type="entry name" value="ATP-synt_DE_N"/>
    <property type="match status" value="1"/>
</dbReference>
<comment type="function">
    <text evidence="1">Produces ATP from ADP in the presence of a proton gradient across the membrane.</text>
</comment>
<dbReference type="Proteomes" id="UP000478505">
    <property type="component" value="Unassembled WGS sequence"/>
</dbReference>
<keyword evidence="4" id="KW-0813">Transport</keyword>
<dbReference type="RefSeq" id="WP_164003265.1">
    <property type="nucleotide sequence ID" value="NZ_JAAIKD010000001.1"/>
</dbReference>
<dbReference type="SUPFAM" id="SSF51344">
    <property type="entry name" value="Epsilon subunit of F1F0-ATP synthase N-terminal domain"/>
    <property type="match status" value="1"/>
</dbReference>
<dbReference type="AlphaFoldDB" id="A0A6B3R5L2"/>
<dbReference type="EMBL" id="JAAIKD010000001">
    <property type="protein sequence ID" value="NEV92674.1"/>
    <property type="molecule type" value="Genomic_DNA"/>
</dbReference>
<dbReference type="InterPro" id="IPR036771">
    <property type="entry name" value="ATPsynth_dsu/esu_N"/>
</dbReference>
<evidence type="ECO:0000256" key="7">
    <source>
        <dbReference type="ARBA" id="ARBA00023196"/>
    </source>
</evidence>
<keyword evidence="7" id="KW-0139">CF(1)</keyword>
<proteinExistence type="inferred from homology"/>
<name>A0A6B3R5L2_9FLAO</name>
<dbReference type="CDD" id="cd12152">
    <property type="entry name" value="F1-ATPase_delta"/>
    <property type="match status" value="1"/>
</dbReference>
<comment type="subcellular location">
    <subcellularLocation>
        <location evidence="2">Endomembrane system</location>
        <topology evidence="2">Peripheral membrane protein</topology>
    </subcellularLocation>
</comment>
<evidence type="ECO:0000256" key="1">
    <source>
        <dbReference type="ARBA" id="ARBA00003543"/>
    </source>
</evidence>
<protein>
    <recommendedName>
        <fullName evidence="8">ATP synthase F1 complex delta/epsilon subunit N-terminal domain-containing protein</fullName>
    </recommendedName>
</protein>
<keyword evidence="7" id="KW-0066">ATP synthesis</keyword>
<reference evidence="9 10" key="1">
    <citation type="submission" date="2020-02" db="EMBL/GenBank/DDBJ databases">
        <title>Flavobacteriaceae Psychroflexus bacterium YR1-1, complete genome.</title>
        <authorList>
            <person name="Li Y."/>
            <person name="Wu S."/>
        </authorList>
    </citation>
    <scope>NUCLEOTIDE SEQUENCE [LARGE SCALE GENOMIC DNA]</scope>
    <source>
        <strain evidence="9 10">YR1-1</strain>
    </source>
</reference>
<gene>
    <name evidence="9" type="ORF">G3567_00760</name>
</gene>
<feature type="domain" description="ATP synthase F1 complex delta/epsilon subunit N-terminal" evidence="8">
    <location>
        <begin position="1"/>
        <end position="91"/>
    </location>
</feature>
<accession>A0A6B3R5L2</accession>
<dbReference type="GO" id="GO:0045259">
    <property type="term" value="C:proton-transporting ATP synthase complex"/>
    <property type="evidence" value="ECO:0007669"/>
    <property type="project" value="UniProtKB-KW"/>
</dbReference>
<evidence type="ECO:0000256" key="5">
    <source>
        <dbReference type="ARBA" id="ARBA00023065"/>
    </source>
</evidence>
<comment type="similarity">
    <text evidence="3">Belongs to the ATPase epsilon chain family.</text>
</comment>
<evidence type="ECO:0000313" key="9">
    <source>
        <dbReference type="EMBL" id="NEV92674.1"/>
    </source>
</evidence>
<evidence type="ECO:0000259" key="8">
    <source>
        <dbReference type="Pfam" id="PF02823"/>
    </source>
</evidence>
<organism evidence="9 10">
    <name type="scientific">Psychroflexus aurantiacus</name>
    <dbReference type="NCBI Taxonomy" id="2709310"/>
    <lineage>
        <taxon>Bacteria</taxon>
        <taxon>Pseudomonadati</taxon>
        <taxon>Bacteroidota</taxon>
        <taxon>Flavobacteriia</taxon>
        <taxon>Flavobacteriales</taxon>
        <taxon>Flavobacteriaceae</taxon>
        <taxon>Psychroflexus</taxon>
    </lineage>
</organism>
<keyword evidence="6" id="KW-0472">Membrane</keyword>
<keyword evidence="10" id="KW-1185">Reference proteome</keyword>
<dbReference type="GO" id="GO:0012505">
    <property type="term" value="C:endomembrane system"/>
    <property type="evidence" value="ECO:0007669"/>
    <property type="project" value="UniProtKB-SubCell"/>
</dbReference>
<evidence type="ECO:0000256" key="6">
    <source>
        <dbReference type="ARBA" id="ARBA00023136"/>
    </source>
</evidence>